<keyword evidence="11" id="KW-1185">Reference proteome</keyword>
<sequence>MALPAAFVSIFLLIPLALSIVISFWERAGFKLKPAFTLASYTDFLGGVRLVVLERSLVAAGISTAIGLAIAYPIAYYLARHMRRDLARSILFLFSVPFLVNYVIRTFAWTYLLGRTGPINEALQAAGLVGKSVDWLLFSDFSVQVGFVTSYMPFMVFPLWLSISGIDRRLTEASWILGAHPWGTFLRITLPLSLPGIFAAAIFGFVGAFGDSAVPIILGGVGYQMIGNSITSTLDVLNYPLAAAMSSVVILAMLLLLGFWFLAFDLRSFLGKIVRWRV</sequence>
<protein>
    <submittedName>
        <fullName evidence="10">Spermidine/putrescine ABC transporter permease</fullName>
    </submittedName>
</protein>
<feature type="domain" description="ABC transmembrane type-1" evidence="9">
    <location>
        <begin position="53"/>
        <end position="260"/>
    </location>
</feature>
<dbReference type="Proteomes" id="UP000326202">
    <property type="component" value="Chromosome"/>
</dbReference>
<dbReference type="PANTHER" id="PTHR42929:SF1">
    <property type="entry name" value="INNER MEMBRANE ABC TRANSPORTER PERMEASE PROTEIN YDCU-RELATED"/>
    <property type="match status" value="1"/>
</dbReference>
<dbReference type="InterPro" id="IPR035906">
    <property type="entry name" value="MetI-like_sf"/>
</dbReference>
<accession>A0A5J6MJ35</accession>
<evidence type="ECO:0000256" key="6">
    <source>
        <dbReference type="ARBA" id="ARBA00022989"/>
    </source>
</evidence>
<evidence type="ECO:0000259" key="9">
    <source>
        <dbReference type="PROSITE" id="PS50928"/>
    </source>
</evidence>
<proteinExistence type="inferred from homology"/>
<evidence type="ECO:0000313" key="10">
    <source>
        <dbReference type="EMBL" id="QEX17267.1"/>
    </source>
</evidence>
<evidence type="ECO:0000256" key="5">
    <source>
        <dbReference type="ARBA" id="ARBA00022692"/>
    </source>
</evidence>
<reference evidence="10 11" key="1">
    <citation type="submission" date="2019-08" db="EMBL/GenBank/DDBJ databases">
        <title>Hyperibacter terrae gen. nov., sp. nov. and Hyperibacter viscosus sp. nov., two new members in the family Rhodospirillaceae isolated from the rhizosphere of Hypericum perforatum.</title>
        <authorList>
            <person name="Noviana Z."/>
        </authorList>
    </citation>
    <scope>NUCLEOTIDE SEQUENCE [LARGE SCALE GENOMIC DNA]</scope>
    <source>
        <strain evidence="10 11">R5913</strain>
    </source>
</reference>
<organism evidence="10 11">
    <name type="scientific">Hypericibacter terrae</name>
    <dbReference type="NCBI Taxonomy" id="2602015"/>
    <lineage>
        <taxon>Bacteria</taxon>
        <taxon>Pseudomonadati</taxon>
        <taxon>Pseudomonadota</taxon>
        <taxon>Alphaproteobacteria</taxon>
        <taxon>Rhodospirillales</taxon>
        <taxon>Dongiaceae</taxon>
        <taxon>Hypericibacter</taxon>
    </lineage>
</organism>
<feature type="transmembrane region" description="Helical" evidence="8">
    <location>
        <begin position="141"/>
        <end position="161"/>
    </location>
</feature>
<feature type="transmembrane region" description="Helical" evidence="8">
    <location>
        <begin position="57"/>
        <end position="78"/>
    </location>
</feature>
<keyword evidence="4" id="KW-1003">Cell membrane</keyword>
<evidence type="ECO:0000313" key="11">
    <source>
        <dbReference type="Proteomes" id="UP000326202"/>
    </source>
</evidence>
<gene>
    <name evidence="10" type="ORF">FRZ44_25630</name>
</gene>
<evidence type="ECO:0000256" key="3">
    <source>
        <dbReference type="ARBA" id="ARBA00022448"/>
    </source>
</evidence>
<keyword evidence="7 8" id="KW-0472">Membrane</keyword>
<dbReference type="GO" id="GO:0005886">
    <property type="term" value="C:plasma membrane"/>
    <property type="evidence" value="ECO:0007669"/>
    <property type="project" value="UniProtKB-SubCell"/>
</dbReference>
<dbReference type="InterPro" id="IPR000515">
    <property type="entry name" value="MetI-like"/>
</dbReference>
<feature type="transmembrane region" description="Helical" evidence="8">
    <location>
        <begin position="90"/>
        <end position="112"/>
    </location>
</feature>
<dbReference type="GO" id="GO:0055085">
    <property type="term" value="P:transmembrane transport"/>
    <property type="evidence" value="ECO:0007669"/>
    <property type="project" value="InterPro"/>
</dbReference>
<evidence type="ECO:0000256" key="7">
    <source>
        <dbReference type="ARBA" id="ARBA00023136"/>
    </source>
</evidence>
<dbReference type="SUPFAM" id="SSF161098">
    <property type="entry name" value="MetI-like"/>
    <property type="match status" value="1"/>
</dbReference>
<dbReference type="CDD" id="cd06261">
    <property type="entry name" value="TM_PBP2"/>
    <property type="match status" value="1"/>
</dbReference>
<evidence type="ECO:0000256" key="2">
    <source>
        <dbReference type="ARBA" id="ARBA00007069"/>
    </source>
</evidence>
<evidence type="ECO:0000256" key="1">
    <source>
        <dbReference type="ARBA" id="ARBA00004651"/>
    </source>
</evidence>
<dbReference type="PANTHER" id="PTHR42929">
    <property type="entry name" value="INNER MEMBRANE ABC TRANSPORTER PERMEASE PROTEIN YDCU-RELATED-RELATED"/>
    <property type="match status" value="1"/>
</dbReference>
<dbReference type="PROSITE" id="PS50928">
    <property type="entry name" value="ABC_TM1"/>
    <property type="match status" value="1"/>
</dbReference>
<dbReference type="AlphaFoldDB" id="A0A5J6MJ35"/>
<dbReference type="EMBL" id="CP042906">
    <property type="protein sequence ID" value="QEX17267.1"/>
    <property type="molecule type" value="Genomic_DNA"/>
</dbReference>
<keyword evidence="5 8" id="KW-0812">Transmembrane</keyword>
<keyword evidence="6 8" id="KW-1133">Transmembrane helix</keyword>
<dbReference type="Pfam" id="PF00528">
    <property type="entry name" value="BPD_transp_1"/>
    <property type="match status" value="1"/>
</dbReference>
<evidence type="ECO:0000256" key="4">
    <source>
        <dbReference type="ARBA" id="ARBA00022475"/>
    </source>
</evidence>
<evidence type="ECO:0000256" key="8">
    <source>
        <dbReference type="RuleBase" id="RU363032"/>
    </source>
</evidence>
<comment type="similarity">
    <text evidence="2">Belongs to the binding-protein-dependent transport system permease family. CysTW subfamily.</text>
</comment>
<dbReference type="KEGG" id="htq:FRZ44_25630"/>
<comment type="subcellular location">
    <subcellularLocation>
        <location evidence="1 8">Cell membrane</location>
        <topology evidence="1 8">Multi-pass membrane protein</topology>
    </subcellularLocation>
</comment>
<feature type="transmembrane region" description="Helical" evidence="8">
    <location>
        <begin position="241"/>
        <end position="263"/>
    </location>
</feature>
<dbReference type="Gene3D" id="1.10.3720.10">
    <property type="entry name" value="MetI-like"/>
    <property type="match status" value="1"/>
</dbReference>
<name>A0A5J6MJ35_9PROT</name>
<keyword evidence="3 8" id="KW-0813">Transport</keyword>